<reference evidence="1 2" key="1">
    <citation type="submission" date="2011-04" db="EMBL/GenBank/DDBJ databases">
        <authorList>
            <person name="Muzny D."/>
            <person name="Qin X."/>
            <person name="Deng J."/>
            <person name="Jiang H."/>
            <person name="Liu Y."/>
            <person name="Qu J."/>
            <person name="Song X.-Z."/>
            <person name="Zhang L."/>
            <person name="Thornton R."/>
            <person name="Coyle M."/>
            <person name="Francisco L."/>
            <person name="Jackson L."/>
            <person name="Javaid M."/>
            <person name="Korchina V."/>
            <person name="Kovar C."/>
            <person name="Mata R."/>
            <person name="Mathew T."/>
            <person name="Ngo R."/>
            <person name="Nguyen L."/>
            <person name="Nguyen N."/>
            <person name="Okwuonu G."/>
            <person name="Ongeri F."/>
            <person name="Pham C."/>
            <person name="Simmons D."/>
            <person name="Wilczek-Boney K."/>
            <person name="Hale W."/>
            <person name="Jakkamsetti A."/>
            <person name="Pham P."/>
            <person name="Ruth R."/>
            <person name="San Lucas F."/>
            <person name="Warren J."/>
            <person name="Zhang J."/>
            <person name="Zhao Z."/>
            <person name="Zhou C."/>
            <person name="Zhu D."/>
            <person name="Lee S."/>
            <person name="Bess C."/>
            <person name="Blankenburg K."/>
            <person name="Forbes L."/>
            <person name="Fu Q."/>
            <person name="Gubbala S."/>
            <person name="Hirani K."/>
            <person name="Jayaseelan J.C."/>
            <person name="Lara F."/>
            <person name="Munidasa M."/>
            <person name="Palculict T."/>
            <person name="Patil S."/>
            <person name="Pu L.-L."/>
            <person name="Saada N."/>
            <person name="Tang L."/>
            <person name="Weissenberger G."/>
            <person name="Zhu Y."/>
            <person name="Hemphill L."/>
            <person name="Shang Y."/>
            <person name="Youmans B."/>
            <person name="Ayvaz T."/>
            <person name="Ross M."/>
            <person name="Santibanez J."/>
            <person name="Aqrawi P."/>
            <person name="Gross S."/>
            <person name="Joshi V."/>
            <person name="Fowler G."/>
            <person name="Nazareth L."/>
            <person name="Reid J."/>
            <person name="Worley K."/>
            <person name="Petrosino J."/>
            <person name="Highlander S."/>
            <person name="Gibbs R."/>
        </authorList>
    </citation>
    <scope>NUCLEOTIDE SEQUENCE [LARGE SCALE GENOMIC DNA]</scope>
    <source>
        <strain evidence="1 2">2681</strain>
    </source>
</reference>
<organism evidence="1 2">
    <name type="scientific">Sporosarcina newyorkensis 2681</name>
    <dbReference type="NCBI Taxonomy" id="1027292"/>
    <lineage>
        <taxon>Bacteria</taxon>
        <taxon>Bacillati</taxon>
        <taxon>Bacillota</taxon>
        <taxon>Bacilli</taxon>
        <taxon>Bacillales</taxon>
        <taxon>Caryophanaceae</taxon>
        <taxon>Sporosarcina</taxon>
    </lineage>
</organism>
<dbReference type="EMBL" id="AFPZ01000054">
    <property type="protein sequence ID" value="EGQ26208.1"/>
    <property type="molecule type" value="Genomic_DNA"/>
</dbReference>
<dbReference type="eggNOG" id="ENOG5034CF7">
    <property type="taxonomic scope" value="Bacteria"/>
</dbReference>
<evidence type="ECO:0000313" key="2">
    <source>
        <dbReference type="Proteomes" id="UP000005316"/>
    </source>
</evidence>
<dbReference type="RefSeq" id="WP_009766664.1">
    <property type="nucleotide sequence ID" value="NZ_GL982997.1"/>
</dbReference>
<protein>
    <submittedName>
        <fullName evidence="1">Uncharacterized protein</fullName>
    </submittedName>
</protein>
<feature type="non-terminal residue" evidence="1">
    <location>
        <position position="176"/>
    </location>
</feature>
<dbReference type="Proteomes" id="UP000005316">
    <property type="component" value="Unassembled WGS sequence"/>
</dbReference>
<sequence>MILQKKISGIGSSLNVSITEAHSFDKNDLSKYKKVFNEYKLKKVIEASSFEDMNWTIVDSIRNKRNLYFDLDTYPDLNSALKCFIIIQISSNFTIQHIAFVQSTARKAIILTEGFKEDKVDELEEYAQKLGYSSRFRMIIYTNKFLQFIEHRYKNKYDVKISSLQEMYNKNRDCIV</sequence>
<name>F9DSL7_9BACL</name>
<comment type="caution">
    <text evidence="1">The sequence shown here is derived from an EMBL/GenBank/DDBJ whole genome shotgun (WGS) entry which is preliminary data.</text>
</comment>
<gene>
    <name evidence="1" type="ORF">HMPREF9372_1798</name>
</gene>
<accession>F9DSL7</accession>
<evidence type="ECO:0000313" key="1">
    <source>
        <dbReference type="EMBL" id="EGQ26208.1"/>
    </source>
</evidence>
<proteinExistence type="predicted"/>
<dbReference type="AlphaFoldDB" id="F9DSL7"/>
<dbReference type="HOGENOM" id="CLU_1528444_0_0_9"/>